<dbReference type="EMBL" id="JBHMCG010000042">
    <property type="protein sequence ID" value="MFB9572532.1"/>
    <property type="molecule type" value="Genomic_DNA"/>
</dbReference>
<dbReference type="InterPro" id="IPR010095">
    <property type="entry name" value="Cas12f1-like_TNB"/>
</dbReference>
<proteinExistence type="predicted"/>
<feature type="region of interest" description="Disordered" evidence="2">
    <location>
        <begin position="89"/>
        <end position="130"/>
    </location>
</feature>
<evidence type="ECO:0000313" key="5">
    <source>
        <dbReference type="Proteomes" id="UP001589710"/>
    </source>
</evidence>
<reference evidence="4 5" key="1">
    <citation type="submission" date="2024-09" db="EMBL/GenBank/DDBJ databases">
        <authorList>
            <person name="Sun Q."/>
            <person name="Mori K."/>
        </authorList>
    </citation>
    <scope>NUCLEOTIDE SEQUENCE [LARGE SCALE GENOMIC DNA]</scope>
    <source>
        <strain evidence="4 5">JCM 3331</strain>
    </source>
</reference>
<comment type="caution">
    <text evidence="4">The sequence shown here is derived from an EMBL/GenBank/DDBJ whole genome shotgun (WGS) entry which is preliminary data.</text>
</comment>
<keyword evidence="1" id="KW-0238">DNA-binding</keyword>
<dbReference type="Pfam" id="PF07282">
    <property type="entry name" value="Cas12f1-like_TNB"/>
    <property type="match status" value="1"/>
</dbReference>
<name>A0ABV5R3W0_9ACTN</name>
<dbReference type="RefSeq" id="WP_345514936.1">
    <property type="nucleotide sequence ID" value="NZ_BAAAXD010000030.1"/>
</dbReference>
<evidence type="ECO:0000256" key="2">
    <source>
        <dbReference type="SAM" id="MobiDB-lite"/>
    </source>
</evidence>
<keyword evidence="5" id="KW-1185">Reference proteome</keyword>
<evidence type="ECO:0000313" key="4">
    <source>
        <dbReference type="EMBL" id="MFB9572532.1"/>
    </source>
</evidence>
<organism evidence="4 5">
    <name type="scientific">Streptomyces yanii</name>
    <dbReference type="NCBI Taxonomy" id="78510"/>
    <lineage>
        <taxon>Bacteria</taxon>
        <taxon>Bacillati</taxon>
        <taxon>Actinomycetota</taxon>
        <taxon>Actinomycetes</taxon>
        <taxon>Kitasatosporales</taxon>
        <taxon>Streptomycetaceae</taxon>
        <taxon>Streptomyces</taxon>
    </lineage>
</organism>
<feature type="domain" description="Cas12f1-like TNB" evidence="3">
    <location>
        <begin position="23"/>
        <end position="72"/>
    </location>
</feature>
<dbReference type="Proteomes" id="UP001589710">
    <property type="component" value="Unassembled WGS sequence"/>
</dbReference>
<protein>
    <submittedName>
        <fullName evidence="4">Zinc ribbon domain-containing protein</fullName>
    </submittedName>
</protein>
<gene>
    <name evidence="4" type="ORF">ACFFTL_09400</name>
</gene>
<accession>A0ABV5R3W0</accession>
<sequence length="130" mass="13351">MGARTDERVCLALRGRTATATREAAPAEGIVVIEVTASGTSTCCPRCNCKLRHCGDGRSWACRPGCGFDADLLAPSPRCAPGCRTVLRATGSPRGRTGSAQHGTLGANRAGVAASIGSNHGGTAREEDRK</sequence>
<evidence type="ECO:0000256" key="1">
    <source>
        <dbReference type="ARBA" id="ARBA00023125"/>
    </source>
</evidence>
<evidence type="ECO:0000259" key="3">
    <source>
        <dbReference type="Pfam" id="PF07282"/>
    </source>
</evidence>